<keyword evidence="2" id="KW-1185">Reference proteome</keyword>
<sequence length="132" mass="14439">MGLGRSIDKCRLKYALDDPCLIVGGKELAKGEALLHCDSLRQGRGRGGGSSTKLNLVNSSSGFLVISIDKFSIKYIGMNLHGHDVRVVAANRPGPVRRLLHYFEMYVKDSSVMGQFSTGFTSESFKMTRQPG</sequence>
<protein>
    <submittedName>
        <fullName evidence="1">Uncharacterized protein</fullName>
    </submittedName>
</protein>
<comment type="caution">
    <text evidence="1">The sequence shown here is derived from an EMBL/GenBank/DDBJ whole genome shotgun (WGS) entry which is preliminary data.</text>
</comment>
<dbReference type="Proteomes" id="UP000233551">
    <property type="component" value="Unassembled WGS sequence"/>
</dbReference>
<name>A0A2I0HQQ5_PUNGR</name>
<dbReference type="STRING" id="22663.A0A2I0HQQ5"/>
<dbReference type="Gene3D" id="2.60.120.920">
    <property type="match status" value="1"/>
</dbReference>
<evidence type="ECO:0000313" key="1">
    <source>
        <dbReference type="EMBL" id="PKI33913.1"/>
    </source>
</evidence>
<organism evidence="1 2">
    <name type="scientific">Punica granatum</name>
    <name type="common">Pomegranate</name>
    <dbReference type="NCBI Taxonomy" id="22663"/>
    <lineage>
        <taxon>Eukaryota</taxon>
        <taxon>Viridiplantae</taxon>
        <taxon>Streptophyta</taxon>
        <taxon>Embryophyta</taxon>
        <taxon>Tracheophyta</taxon>
        <taxon>Spermatophyta</taxon>
        <taxon>Magnoliopsida</taxon>
        <taxon>eudicotyledons</taxon>
        <taxon>Gunneridae</taxon>
        <taxon>Pentapetalae</taxon>
        <taxon>rosids</taxon>
        <taxon>malvids</taxon>
        <taxon>Myrtales</taxon>
        <taxon>Lythraceae</taxon>
        <taxon>Punica</taxon>
    </lineage>
</organism>
<proteinExistence type="predicted"/>
<dbReference type="AlphaFoldDB" id="A0A2I0HQQ5"/>
<accession>A0A2I0HQQ5</accession>
<dbReference type="InterPro" id="IPR043136">
    <property type="entry name" value="B30.2/SPRY_sf"/>
</dbReference>
<reference evidence="1 2" key="1">
    <citation type="submission" date="2017-11" db="EMBL/GenBank/DDBJ databases">
        <title>De-novo sequencing of pomegranate (Punica granatum L.) genome.</title>
        <authorList>
            <person name="Akparov Z."/>
            <person name="Amiraslanov A."/>
            <person name="Hajiyeva S."/>
            <person name="Abbasov M."/>
            <person name="Kaur K."/>
            <person name="Hamwieh A."/>
            <person name="Solovyev V."/>
            <person name="Salamov A."/>
            <person name="Braich B."/>
            <person name="Kosarev P."/>
            <person name="Mahmoud A."/>
            <person name="Hajiyev E."/>
            <person name="Babayeva S."/>
            <person name="Izzatullayeva V."/>
            <person name="Mammadov A."/>
            <person name="Mammadov A."/>
            <person name="Sharifova S."/>
            <person name="Ojaghi J."/>
            <person name="Eynullazada K."/>
            <person name="Bayramov B."/>
            <person name="Abdulazimova A."/>
            <person name="Shahmuradov I."/>
        </authorList>
    </citation>
    <scope>NUCLEOTIDE SEQUENCE [LARGE SCALE GENOMIC DNA]</scope>
    <source>
        <strain evidence="2">cv. AG2017</strain>
        <tissue evidence="1">Leaf</tissue>
    </source>
</reference>
<gene>
    <name evidence="1" type="ORF">CRG98_045695</name>
</gene>
<evidence type="ECO:0000313" key="2">
    <source>
        <dbReference type="Proteomes" id="UP000233551"/>
    </source>
</evidence>
<dbReference type="EMBL" id="PGOL01006240">
    <property type="protein sequence ID" value="PKI33913.1"/>
    <property type="molecule type" value="Genomic_DNA"/>
</dbReference>